<accession>A0ABS4GJZ1</accession>
<evidence type="ECO:0000313" key="2">
    <source>
        <dbReference type="Proteomes" id="UP001519343"/>
    </source>
</evidence>
<proteinExistence type="predicted"/>
<keyword evidence="2" id="KW-1185">Reference proteome</keyword>
<reference evidence="1 2" key="1">
    <citation type="submission" date="2021-03" db="EMBL/GenBank/DDBJ databases">
        <title>Genomic Encyclopedia of Type Strains, Phase IV (KMG-IV): sequencing the most valuable type-strain genomes for metagenomic binning, comparative biology and taxonomic classification.</title>
        <authorList>
            <person name="Goeker M."/>
        </authorList>
    </citation>
    <scope>NUCLEOTIDE SEQUENCE [LARGE SCALE GENOMIC DNA]</scope>
    <source>
        <strain evidence="1 2">DSM 24738</strain>
    </source>
</reference>
<comment type="caution">
    <text evidence="1">The sequence shown here is derived from an EMBL/GenBank/DDBJ whole genome shotgun (WGS) entry which is preliminary data.</text>
</comment>
<name>A0ABS4GJZ1_9BACL</name>
<dbReference type="EMBL" id="JAGGKT010000001">
    <property type="protein sequence ID" value="MBP1930235.1"/>
    <property type="molecule type" value="Genomic_DNA"/>
</dbReference>
<sequence length="62" mass="7237">MMDMNMIQQLLSTVSEALPTYLKSLEQEFENEHGKISEEQREVFDFVQKKAKDFLAQMNPLG</sequence>
<evidence type="ECO:0000313" key="1">
    <source>
        <dbReference type="EMBL" id="MBP1930235.1"/>
    </source>
</evidence>
<gene>
    <name evidence="1" type="ORF">J2Z37_000222</name>
</gene>
<protein>
    <submittedName>
        <fullName evidence="1">BMFP domain-containing protein YqiC</fullName>
    </submittedName>
</protein>
<organism evidence="1 2">
    <name type="scientific">Ammoniphilus resinae</name>
    <dbReference type="NCBI Taxonomy" id="861532"/>
    <lineage>
        <taxon>Bacteria</taxon>
        <taxon>Bacillati</taxon>
        <taxon>Bacillota</taxon>
        <taxon>Bacilli</taxon>
        <taxon>Bacillales</taxon>
        <taxon>Paenibacillaceae</taxon>
        <taxon>Aneurinibacillus group</taxon>
        <taxon>Ammoniphilus</taxon>
    </lineage>
</organism>
<dbReference type="Proteomes" id="UP001519343">
    <property type="component" value="Unassembled WGS sequence"/>
</dbReference>